<gene>
    <name evidence="3" type="ORF">EPJ84_06125</name>
</gene>
<keyword evidence="1 2" id="KW-0732">Signal</keyword>
<proteinExistence type="predicted"/>
<organism evidence="3 4">
    <name type="scientific">Brachyspira aalborgi</name>
    <dbReference type="NCBI Taxonomy" id="29522"/>
    <lineage>
        <taxon>Bacteria</taxon>
        <taxon>Pseudomonadati</taxon>
        <taxon>Spirochaetota</taxon>
        <taxon>Spirochaetia</taxon>
        <taxon>Brachyspirales</taxon>
        <taxon>Brachyspiraceae</taxon>
        <taxon>Brachyspira</taxon>
    </lineage>
</organism>
<comment type="caution">
    <text evidence="3">The sequence shown here is derived from an EMBL/GenBank/DDBJ whole genome shotgun (WGS) entry which is preliminary data.</text>
</comment>
<feature type="signal peptide" evidence="2">
    <location>
        <begin position="1"/>
        <end position="22"/>
    </location>
</feature>
<dbReference type="PROSITE" id="PS51257">
    <property type="entry name" value="PROKAR_LIPOPROTEIN"/>
    <property type="match status" value="1"/>
</dbReference>
<dbReference type="EMBL" id="SAYE01000013">
    <property type="protein sequence ID" value="TXJ50371.1"/>
    <property type="molecule type" value="Genomic_DNA"/>
</dbReference>
<dbReference type="Pfam" id="PF13343">
    <property type="entry name" value="SBP_bac_6"/>
    <property type="match status" value="1"/>
</dbReference>
<evidence type="ECO:0000313" key="4">
    <source>
        <dbReference type="Proteomes" id="UP000322307"/>
    </source>
</evidence>
<sequence>MKRLYSFLLLCFLVLVSCGGSSKDGKEQLMVYTSMKEVIIGKIRDEFTAKYPNIEFDYYSAGAGKLMAKIAAERESGQLSVDVLWTSEIPDFYSLKEEGVLEPYASPELPNVVSPVEDPDNAFSPARLGTLGIVYNTTKIKNPPTSWEDLLKPEYKNGFAIANPALSGTAMVSIALIEKNMGWDYINKLKQNGAKMGQGSGQKDKFLAAIRPMDVDISKTKSEKSIEGKIERTSLLGAIIDY</sequence>
<dbReference type="RefSeq" id="WP_147718086.1">
    <property type="nucleotide sequence ID" value="NZ_SAYE01000013.1"/>
</dbReference>
<protein>
    <submittedName>
        <fullName evidence="3">Extracellular solute-binding protein</fullName>
    </submittedName>
</protein>
<reference evidence="3 4" key="1">
    <citation type="journal article" date="1992" name="Lakartidningen">
        <title>[Penicillin V and not amoxicillin is the first choice preparation in acute otitis].</title>
        <authorList>
            <person name="Kamme C."/>
            <person name="Lundgren K."/>
            <person name="Prellner K."/>
        </authorList>
    </citation>
    <scope>NUCLEOTIDE SEQUENCE [LARGE SCALE GENOMIC DNA]</scope>
    <source>
        <strain evidence="3 4">PC3939II</strain>
    </source>
</reference>
<dbReference type="AlphaFoldDB" id="A0A5C8FM96"/>
<feature type="non-terminal residue" evidence="3">
    <location>
        <position position="242"/>
    </location>
</feature>
<evidence type="ECO:0000256" key="2">
    <source>
        <dbReference type="SAM" id="SignalP"/>
    </source>
</evidence>
<evidence type="ECO:0000313" key="3">
    <source>
        <dbReference type="EMBL" id="TXJ50371.1"/>
    </source>
</evidence>
<dbReference type="SUPFAM" id="SSF53850">
    <property type="entry name" value="Periplasmic binding protein-like II"/>
    <property type="match status" value="1"/>
</dbReference>
<dbReference type="Proteomes" id="UP000322307">
    <property type="component" value="Unassembled WGS sequence"/>
</dbReference>
<feature type="chain" id="PRO_5023122589" evidence="2">
    <location>
        <begin position="23"/>
        <end position="242"/>
    </location>
</feature>
<evidence type="ECO:0000256" key="1">
    <source>
        <dbReference type="ARBA" id="ARBA00022729"/>
    </source>
</evidence>
<name>A0A5C8FM96_9SPIR</name>
<dbReference type="Gene3D" id="3.40.190.10">
    <property type="entry name" value="Periplasmic binding protein-like II"/>
    <property type="match status" value="1"/>
</dbReference>
<dbReference type="PANTHER" id="PTHR30006">
    <property type="entry name" value="THIAMINE-BINDING PERIPLASMIC PROTEIN-RELATED"/>
    <property type="match status" value="1"/>
</dbReference>
<accession>A0A5C8FM96</accession>